<proteinExistence type="predicted"/>
<feature type="region of interest" description="Disordered" evidence="4">
    <location>
        <begin position="27"/>
        <end position="60"/>
    </location>
</feature>
<sequence>MRTRSILAATIGAAALLAAVPVGAAMADPGDHRHGRSHSRPIAKPTATAKPTAKPTVGAGDTYTLCVNKYNGSIRVPTRFKPCNRKENKITLLTQQAVGKLVGPQGPQGPEGPQGPKGEKGDPGPQGPQGPKGDPGPQGPKGEKGDKGDTPVINSLEIDLGKMLGRYSCANISSNPAVLKFGNCKKV</sequence>
<dbReference type="Proteomes" id="UP000319213">
    <property type="component" value="Unassembled WGS sequence"/>
</dbReference>
<dbReference type="RefSeq" id="WP_170198906.1">
    <property type="nucleotide sequence ID" value="NZ_BMPV01000002.1"/>
</dbReference>
<dbReference type="GO" id="GO:0005576">
    <property type="term" value="C:extracellular region"/>
    <property type="evidence" value="ECO:0007669"/>
    <property type="project" value="UniProtKB-SubCell"/>
</dbReference>
<evidence type="ECO:0000256" key="3">
    <source>
        <dbReference type="ARBA" id="ARBA00023119"/>
    </source>
</evidence>
<keyword evidence="3 6" id="KW-0176">Collagen</keyword>
<protein>
    <submittedName>
        <fullName evidence="6">Collagen triple helix repeat protein</fullName>
    </submittedName>
</protein>
<comment type="caution">
    <text evidence="6">The sequence shown here is derived from an EMBL/GenBank/DDBJ whole genome shotgun (WGS) entry which is preliminary data.</text>
</comment>
<evidence type="ECO:0000256" key="1">
    <source>
        <dbReference type="ARBA" id="ARBA00004613"/>
    </source>
</evidence>
<comment type="subcellular location">
    <subcellularLocation>
        <location evidence="1">Secreted</location>
    </subcellularLocation>
</comment>
<name>A0A543J3N5_9ACTN</name>
<dbReference type="Pfam" id="PF01391">
    <property type="entry name" value="Collagen"/>
    <property type="match status" value="1"/>
</dbReference>
<evidence type="ECO:0000256" key="5">
    <source>
        <dbReference type="SAM" id="SignalP"/>
    </source>
</evidence>
<feature type="region of interest" description="Disordered" evidence="4">
    <location>
        <begin position="94"/>
        <end position="153"/>
    </location>
</feature>
<gene>
    <name evidence="6" type="ORF">FHX40_4209</name>
</gene>
<keyword evidence="7" id="KW-1185">Reference proteome</keyword>
<reference evidence="6 7" key="1">
    <citation type="submission" date="2019-06" db="EMBL/GenBank/DDBJ databases">
        <title>Sequencing the genomes of 1000 actinobacteria strains.</title>
        <authorList>
            <person name="Klenk H.-P."/>
        </authorList>
    </citation>
    <scope>NUCLEOTIDE SEQUENCE [LARGE SCALE GENOMIC DNA]</scope>
    <source>
        <strain evidence="6 7">DSM 43186</strain>
    </source>
</reference>
<keyword evidence="2" id="KW-0964">Secreted</keyword>
<dbReference type="InterPro" id="IPR008160">
    <property type="entry name" value="Collagen"/>
</dbReference>
<evidence type="ECO:0000256" key="2">
    <source>
        <dbReference type="ARBA" id="ARBA00022525"/>
    </source>
</evidence>
<keyword evidence="5" id="KW-0732">Signal</keyword>
<accession>A0A543J3N5</accession>
<feature type="signal peptide" evidence="5">
    <location>
        <begin position="1"/>
        <end position="24"/>
    </location>
</feature>
<feature type="compositionally biased region" description="Low complexity" evidence="4">
    <location>
        <begin position="43"/>
        <end position="56"/>
    </location>
</feature>
<evidence type="ECO:0000313" key="7">
    <source>
        <dbReference type="Proteomes" id="UP000319213"/>
    </source>
</evidence>
<dbReference type="PANTHER" id="PTHR15427:SF52">
    <property type="entry name" value="C1Q DOMAIN-CONTAINING PROTEIN"/>
    <property type="match status" value="1"/>
</dbReference>
<dbReference type="AlphaFoldDB" id="A0A543J3N5"/>
<organism evidence="6 7">
    <name type="scientific">Thermopolyspora flexuosa</name>
    <dbReference type="NCBI Taxonomy" id="103836"/>
    <lineage>
        <taxon>Bacteria</taxon>
        <taxon>Bacillati</taxon>
        <taxon>Actinomycetota</taxon>
        <taxon>Actinomycetes</taxon>
        <taxon>Streptosporangiales</taxon>
        <taxon>Streptosporangiaceae</taxon>
        <taxon>Thermopolyspora</taxon>
    </lineage>
</organism>
<evidence type="ECO:0000256" key="4">
    <source>
        <dbReference type="SAM" id="MobiDB-lite"/>
    </source>
</evidence>
<feature type="chain" id="PRO_5039518834" evidence="5">
    <location>
        <begin position="25"/>
        <end position="187"/>
    </location>
</feature>
<dbReference type="EMBL" id="VFPQ01000001">
    <property type="protein sequence ID" value="TQM77445.1"/>
    <property type="molecule type" value="Genomic_DNA"/>
</dbReference>
<evidence type="ECO:0000313" key="6">
    <source>
        <dbReference type="EMBL" id="TQM77445.1"/>
    </source>
</evidence>
<dbReference type="InterPro" id="IPR050392">
    <property type="entry name" value="Collagen/C1q_domain"/>
</dbReference>
<dbReference type="PANTHER" id="PTHR15427">
    <property type="entry name" value="EMILIN ELASTIN MICROFIBRIL INTERFACE-LOCATED PROTEIN ELASTIN MICROFIBRIL INTERFACER"/>
    <property type="match status" value="1"/>
</dbReference>